<dbReference type="AlphaFoldDB" id="A0A0L6JQ49"/>
<evidence type="ECO:0000313" key="3">
    <source>
        <dbReference type="EMBL" id="KNY27497.1"/>
    </source>
</evidence>
<dbReference type="Pfam" id="PF07833">
    <property type="entry name" value="Cu_amine_oxidN1"/>
    <property type="match status" value="1"/>
</dbReference>
<dbReference type="OrthoDB" id="2029085at2"/>
<gene>
    <name evidence="3" type="ORF">Bccel_2768</name>
</gene>
<sequence precursor="true">MNRKITLTIIALLLSFMFSITANGNSFIKVTVNGKTVEFPDAQPFIDESGRTQVPARFVSQALGCTVEWAAATTTVTIKKGKDTIKLKVGESKALLNNVQKTFDTKARIKNSRTFVPLRFVSETLGAKVTWDSIAKTVIITTGTATTSIPADKEVISGYVVPKDPPSGLVVDGHENKKDYAELVIMIDFFSGDLEQMLKETESILLQKFDKKIVDDVMAYAKQKKVARYKLERKSFYVGDKIIDVVGVYNGPLDFYVYTK</sequence>
<dbReference type="eggNOG" id="COG4632">
    <property type="taxonomic scope" value="Bacteria"/>
</dbReference>
<organism evidence="3 4">
    <name type="scientific">Pseudobacteroides cellulosolvens ATCC 35603 = DSM 2933</name>
    <dbReference type="NCBI Taxonomy" id="398512"/>
    <lineage>
        <taxon>Bacteria</taxon>
        <taxon>Bacillati</taxon>
        <taxon>Bacillota</taxon>
        <taxon>Clostridia</taxon>
        <taxon>Eubacteriales</taxon>
        <taxon>Oscillospiraceae</taxon>
        <taxon>Pseudobacteroides</taxon>
    </lineage>
</organism>
<dbReference type="SUPFAM" id="SSF55383">
    <property type="entry name" value="Copper amine oxidase, domain N"/>
    <property type="match status" value="1"/>
</dbReference>
<comment type="caution">
    <text evidence="3">The sequence shown here is derived from an EMBL/GenBank/DDBJ whole genome shotgun (WGS) entry which is preliminary data.</text>
</comment>
<dbReference type="Gene3D" id="3.30.457.10">
    <property type="entry name" value="Copper amine oxidase-like, N-terminal domain"/>
    <property type="match status" value="1"/>
</dbReference>
<evidence type="ECO:0000259" key="2">
    <source>
        <dbReference type="Pfam" id="PF07833"/>
    </source>
</evidence>
<dbReference type="EMBL" id="LGTC01000001">
    <property type="protein sequence ID" value="KNY27497.1"/>
    <property type="molecule type" value="Genomic_DNA"/>
</dbReference>
<feature type="chain" id="PRO_5039011862" evidence="1">
    <location>
        <begin position="23"/>
        <end position="260"/>
    </location>
</feature>
<dbReference type="Proteomes" id="UP000036923">
    <property type="component" value="Unassembled WGS sequence"/>
</dbReference>
<feature type="domain" description="Copper amine oxidase-like N-terminal" evidence="2">
    <location>
        <begin position="31"/>
        <end position="140"/>
    </location>
</feature>
<keyword evidence="1" id="KW-0732">Signal</keyword>
<reference evidence="4" key="1">
    <citation type="submission" date="2015-07" db="EMBL/GenBank/DDBJ databases">
        <title>Near-Complete Genome Sequence of the Cellulolytic Bacterium Bacteroides (Pseudobacteroides) cellulosolvens ATCC 35603.</title>
        <authorList>
            <person name="Dassa B."/>
            <person name="Utturkar S.M."/>
            <person name="Klingeman D.M."/>
            <person name="Hurt R.A."/>
            <person name="Keller M."/>
            <person name="Xu J."/>
            <person name="Reddy Y.H.K."/>
            <person name="Borovok I."/>
            <person name="Grinberg I.R."/>
            <person name="Lamed R."/>
            <person name="Zhivin O."/>
            <person name="Bayer E.A."/>
            <person name="Brown S.D."/>
        </authorList>
    </citation>
    <scope>NUCLEOTIDE SEQUENCE [LARGE SCALE GENOMIC DNA]</scope>
    <source>
        <strain evidence="4">DSM 2933</strain>
    </source>
</reference>
<proteinExistence type="predicted"/>
<dbReference type="InterPro" id="IPR036582">
    <property type="entry name" value="Mao_N_sf"/>
</dbReference>
<accession>A0A0L6JQ49</accession>
<dbReference type="PATRIC" id="fig|398512.5.peg.2900"/>
<name>A0A0L6JQ49_9FIRM</name>
<evidence type="ECO:0000256" key="1">
    <source>
        <dbReference type="SAM" id="SignalP"/>
    </source>
</evidence>
<keyword evidence="4" id="KW-1185">Reference proteome</keyword>
<feature type="signal peptide" evidence="1">
    <location>
        <begin position="1"/>
        <end position="22"/>
    </location>
</feature>
<dbReference type="STRING" id="398512.Bccel_2768"/>
<evidence type="ECO:0000313" key="4">
    <source>
        <dbReference type="Proteomes" id="UP000036923"/>
    </source>
</evidence>
<protein>
    <submittedName>
        <fullName evidence="3">Copper amine oxidase-like domain-containing protein</fullName>
    </submittedName>
</protein>
<dbReference type="InterPro" id="IPR012854">
    <property type="entry name" value="Cu_amine_oxidase-like_N"/>
</dbReference>
<dbReference type="RefSeq" id="WP_036944545.1">
    <property type="nucleotide sequence ID" value="NZ_JQKC01000032.1"/>
</dbReference>